<sequence length="141" mass="15776">PRNVIIDSDNLIICDWGNRRVARWPRRDGTEGEIIISDIECFGGLAMDDSKNLYVADFQKNEVKRWKQGEVQGTVVAGGHGDGNGLNQLNGPTYIFVDRNHSVYISDKDNHRVMMWREGAQEGVIVAGGRGKGNDLTQLKY</sequence>
<dbReference type="SUPFAM" id="SSF63829">
    <property type="entry name" value="Calcium-dependent phosphotriesterase"/>
    <property type="match status" value="1"/>
</dbReference>
<dbReference type="AlphaFoldDB" id="A0A820RZQ0"/>
<comment type="caution">
    <text evidence="1">The sequence shown here is derived from an EMBL/GenBank/DDBJ whole genome shotgun (WGS) entry which is preliminary data.</text>
</comment>
<feature type="non-terminal residue" evidence="1">
    <location>
        <position position="1"/>
    </location>
</feature>
<dbReference type="InterPro" id="IPR011042">
    <property type="entry name" value="6-blade_b-propeller_TolB-like"/>
</dbReference>
<organism evidence="1 2">
    <name type="scientific">Adineta steineri</name>
    <dbReference type="NCBI Taxonomy" id="433720"/>
    <lineage>
        <taxon>Eukaryota</taxon>
        <taxon>Metazoa</taxon>
        <taxon>Spiralia</taxon>
        <taxon>Gnathifera</taxon>
        <taxon>Rotifera</taxon>
        <taxon>Eurotatoria</taxon>
        <taxon>Bdelloidea</taxon>
        <taxon>Adinetida</taxon>
        <taxon>Adinetidae</taxon>
        <taxon>Adineta</taxon>
    </lineage>
</organism>
<evidence type="ECO:0000313" key="2">
    <source>
        <dbReference type="Proteomes" id="UP000663868"/>
    </source>
</evidence>
<dbReference type="Proteomes" id="UP000663868">
    <property type="component" value="Unassembled WGS sequence"/>
</dbReference>
<accession>A0A820RZQ0</accession>
<name>A0A820RZQ0_9BILA</name>
<protein>
    <submittedName>
        <fullName evidence="1">Uncharacterized protein</fullName>
    </submittedName>
</protein>
<gene>
    <name evidence="1" type="ORF">KXQ929_LOCUS53905</name>
</gene>
<feature type="non-terminal residue" evidence="1">
    <location>
        <position position="141"/>
    </location>
</feature>
<evidence type="ECO:0000313" key="1">
    <source>
        <dbReference type="EMBL" id="CAF4450225.1"/>
    </source>
</evidence>
<dbReference type="EMBL" id="CAJOBB010031378">
    <property type="protein sequence ID" value="CAF4450225.1"/>
    <property type="molecule type" value="Genomic_DNA"/>
</dbReference>
<reference evidence="1" key="1">
    <citation type="submission" date="2021-02" db="EMBL/GenBank/DDBJ databases">
        <authorList>
            <person name="Nowell W R."/>
        </authorList>
    </citation>
    <scope>NUCLEOTIDE SEQUENCE</scope>
</reference>
<dbReference type="Gene3D" id="2.120.10.30">
    <property type="entry name" value="TolB, C-terminal domain"/>
    <property type="match status" value="1"/>
</dbReference>
<proteinExistence type="predicted"/>